<evidence type="ECO:0000313" key="2">
    <source>
        <dbReference type="EMBL" id="KAA3438614.1"/>
    </source>
</evidence>
<dbReference type="InterPro" id="IPR029068">
    <property type="entry name" value="Glyas_Bleomycin-R_OHBP_Dase"/>
</dbReference>
<proteinExistence type="predicted"/>
<dbReference type="InterPro" id="IPR037523">
    <property type="entry name" value="VOC_core"/>
</dbReference>
<dbReference type="PROSITE" id="PS51819">
    <property type="entry name" value="VOC"/>
    <property type="match status" value="1"/>
</dbReference>
<sequence>MLIQHLHLFARNLAKQRFFYTQTLGLALVQASPTSFTIQTRSSHITFTQTTEAEALHYHFAFNIPENQLSQAKTWLQARTSLLMKDGVDQFVFAPGWNAEGIYFQDPEENVLEFICRHNLATTSAAPFGPESILGVSEIGLVVPEVSSAVHALFQMTGLRVWQEAGPDFKAVGDETGLFIVVQEGRVWFPTQILAQPINLRVTFTQHGKEYQLQGAEGSIQITELIPEKEEILA</sequence>
<dbReference type="EMBL" id="VKKY01000002">
    <property type="protein sequence ID" value="KAA3438614.1"/>
    <property type="molecule type" value="Genomic_DNA"/>
</dbReference>
<dbReference type="RefSeq" id="WP_149091671.1">
    <property type="nucleotide sequence ID" value="NZ_VKKY01000002.1"/>
</dbReference>
<dbReference type="InterPro" id="IPR004360">
    <property type="entry name" value="Glyas_Fos-R_dOase_dom"/>
</dbReference>
<evidence type="ECO:0000259" key="1">
    <source>
        <dbReference type="PROSITE" id="PS51819"/>
    </source>
</evidence>
<dbReference type="Pfam" id="PF00903">
    <property type="entry name" value="Glyoxalase"/>
    <property type="match status" value="1"/>
</dbReference>
<evidence type="ECO:0000313" key="3">
    <source>
        <dbReference type="Proteomes" id="UP000324133"/>
    </source>
</evidence>
<gene>
    <name evidence="2" type="ORF">FOA19_15440</name>
</gene>
<feature type="domain" description="VOC" evidence="1">
    <location>
        <begin position="2"/>
        <end position="117"/>
    </location>
</feature>
<dbReference type="Gene3D" id="3.10.180.10">
    <property type="entry name" value="2,3-Dihydroxybiphenyl 1,2-Dioxygenase, domain 1"/>
    <property type="match status" value="1"/>
</dbReference>
<dbReference type="SUPFAM" id="SSF54593">
    <property type="entry name" value="Glyoxalase/Bleomycin resistance protein/Dihydroxybiphenyl dioxygenase"/>
    <property type="match status" value="1"/>
</dbReference>
<organism evidence="2 3">
    <name type="scientific">Rufibacter hautae</name>
    <dbReference type="NCBI Taxonomy" id="2595005"/>
    <lineage>
        <taxon>Bacteria</taxon>
        <taxon>Pseudomonadati</taxon>
        <taxon>Bacteroidota</taxon>
        <taxon>Cytophagia</taxon>
        <taxon>Cytophagales</taxon>
        <taxon>Hymenobacteraceae</taxon>
        <taxon>Rufibacter</taxon>
    </lineage>
</organism>
<dbReference type="Proteomes" id="UP000324133">
    <property type="component" value="Unassembled WGS sequence"/>
</dbReference>
<accession>A0A5B6TH82</accession>
<comment type="caution">
    <text evidence="2">The sequence shown here is derived from an EMBL/GenBank/DDBJ whole genome shotgun (WGS) entry which is preliminary data.</text>
</comment>
<keyword evidence="3" id="KW-1185">Reference proteome</keyword>
<reference evidence="2 3" key="1">
    <citation type="submission" date="2019-07" db="EMBL/GenBank/DDBJ databases">
        <title>Rufibacter sp. nov., isolated from lake sediment.</title>
        <authorList>
            <person name="Qu J.-H."/>
        </authorList>
    </citation>
    <scope>NUCLEOTIDE SEQUENCE [LARGE SCALE GENOMIC DNA]</scope>
    <source>
        <strain evidence="2 3">NBS58-1</strain>
    </source>
</reference>
<protein>
    <recommendedName>
        <fullName evidence="1">VOC domain-containing protein</fullName>
    </recommendedName>
</protein>
<dbReference type="AlphaFoldDB" id="A0A5B6TH82"/>
<dbReference type="OrthoDB" id="192739at2"/>
<name>A0A5B6TH82_9BACT</name>